<accession>A0A1Y2KVK8</accession>
<evidence type="ECO:0000313" key="2">
    <source>
        <dbReference type="Proteomes" id="UP000193391"/>
    </source>
</evidence>
<dbReference type="EMBL" id="JFKA01000014">
    <property type="protein sequence ID" value="OSQ35859.1"/>
    <property type="molecule type" value="Genomic_DNA"/>
</dbReference>
<organism evidence="1 2">
    <name type="scientific">Thalassospira mesophila</name>
    <dbReference type="NCBI Taxonomy" id="1293891"/>
    <lineage>
        <taxon>Bacteria</taxon>
        <taxon>Pseudomonadati</taxon>
        <taxon>Pseudomonadota</taxon>
        <taxon>Alphaproteobacteria</taxon>
        <taxon>Rhodospirillales</taxon>
        <taxon>Thalassospiraceae</taxon>
        <taxon>Thalassospira</taxon>
    </lineage>
</organism>
<proteinExistence type="predicted"/>
<evidence type="ECO:0000313" key="1">
    <source>
        <dbReference type="EMBL" id="OSQ35859.1"/>
    </source>
</evidence>
<comment type="caution">
    <text evidence="1">The sequence shown here is derived from an EMBL/GenBank/DDBJ whole genome shotgun (WGS) entry which is preliminary data.</text>
</comment>
<sequence length="62" mass="6749">MSGLSYRLGLIRRTKKNHAHLTGKAEGEGPGEEWQGVVAVLFYKIKPGDYIFFGAPSRANAG</sequence>
<name>A0A1Y2KVK8_9PROT</name>
<reference evidence="1 2" key="1">
    <citation type="submission" date="2014-03" db="EMBL/GenBank/DDBJ databases">
        <title>The draft genome sequence of Thalassospira mesophila JCM 18969.</title>
        <authorList>
            <person name="Lai Q."/>
            <person name="Shao Z."/>
        </authorList>
    </citation>
    <scope>NUCLEOTIDE SEQUENCE [LARGE SCALE GENOMIC DNA]</scope>
    <source>
        <strain evidence="1 2">JCM 18969</strain>
    </source>
</reference>
<keyword evidence="2" id="KW-1185">Reference proteome</keyword>
<dbReference type="AlphaFoldDB" id="A0A1Y2KVK8"/>
<gene>
    <name evidence="1" type="ORF">TMES_19855</name>
</gene>
<dbReference type="Proteomes" id="UP000193391">
    <property type="component" value="Unassembled WGS sequence"/>
</dbReference>
<protein>
    <submittedName>
        <fullName evidence="1">Uncharacterized protein</fullName>
    </submittedName>
</protein>